<dbReference type="AlphaFoldDB" id="A0A834FR99"/>
<gene>
    <name evidence="2" type="ORF">FQA47_022172</name>
</gene>
<organism evidence="2 3">
    <name type="scientific">Oryzias melastigma</name>
    <name type="common">Marine medaka</name>
    <dbReference type="NCBI Taxonomy" id="30732"/>
    <lineage>
        <taxon>Eukaryota</taxon>
        <taxon>Metazoa</taxon>
        <taxon>Chordata</taxon>
        <taxon>Craniata</taxon>
        <taxon>Vertebrata</taxon>
        <taxon>Euteleostomi</taxon>
        <taxon>Actinopterygii</taxon>
        <taxon>Neopterygii</taxon>
        <taxon>Teleostei</taxon>
        <taxon>Neoteleostei</taxon>
        <taxon>Acanthomorphata</taxon>
        <taxon>Ovalentaria</taxon>
        <taxon>Atherinomorphae</taxon>
        <taxon>Beloniformes</taxon>
        <taxon>Adrianichthyidae</taxon>
        <taxon>Oryziinae</taxon>
        <taxon>Oryzias</taxon>
    </lineage>
</organism>
<evidence type="ECO:0000313" key="3">
    <source>
        <dbReference type="Proteomes" id="UP000646548"/>
    </source>
</evidence>
<evidence type="ECO:0000256" key="1">
    <source>
        <dbReference type="SAM" id="Phobius"/>
    </source>
</evidence>
<keyword evidence="1" id="KW-1133">Transmembrane helix</keyword>
<proteinExistence type="predicted"/>
<feature type="transmembrane region" description="Helical" evidence="1">
    <location>
        <begin position="30"/>
        <end position="52"/>
    </location>
</feature>
<sequence>MLRDTPVCPTGGGTGSQQTILHEEQWKMPALPALLLSIYIAVSLLTMAPLSFSQVNTLSAVRMVDYPSYSSLVLTVQLISPAYSCSLN</sequence>
<accession>A0A834FR99</accession>
<evidence type="ECO:0000313" key="2">
    <source>
        <dbReference type="EMBL" id="KAF6738961.1"/>
    </source>
</evidence>
<comment type="caution">
    <text evidence="2">The sequence shown here is derived from an EMBL/GenBank/DDBJ whole genome shotgun (WGS) entry which is preliminary data.</text>
</comment>
<dbReference type="Proteomes" id="UP000646548">
    <property type="component" value="Unassembled WGS sequence"/>
</dbReference>
<keyword evidence="1" id="KW-0472">Membrane</keyword>
<name>A0A834FR99_ORYME</name>
<keyword evidence="1" id="KW-0812">Transmembrane</keyword>
<dbReference type="EMBL" id="WKFB01000017">
    <property type="protein sequence ID" value="KAF6738961.1"/>
    <property type="molecule type" value="Genomic_DNA"/>
</dbReference>
<protein>
    <submittedName>
        <fullName evidence="2">Uncharacterized protein</fullName>
    </submittedName>
</protein>
<reference evidence="2" key="1">
    <citation type="journal article" name="BMC Genomics">
        <title>Long-read sequencing and de novo genome assembly of marine medaka (Oryzias melastigma).</title>
        <authorList>
            <person name="Liang P."/>
            <person name="Saqib H.S.A."/>
            <person name="Ni X."/>
            <person name="Shen Y."/>
        </authorList>
    </citation>
    <scope>NUCLEOTIDE SEQUENCE</scope>
    <source>
        <strain evidence="2">Bigg-433</strain>
    </source>
</reference>